<dbReference type="OMA" id="CQNGRGR"/>
<keyword evidence="1" id="KW-0238">DNA-binding</keyword>
<dbReference type="SMART" id="SM00398">
    <property type="entry name" value="HMG"/>
    <property type="match status" value="1"/>
</dbReference>
<name>A0A816SM86_BRANA</name>
<dbReference type="PANTHER" id="PTHR47658:SF1">
    <property type="entry name" value="MEIOSIS INITIATOR PROTEIN"/>
    <property type="match status" value="1"/>
</dbReference>
<dbReference type="Gene3D" id="1.10.30.10">
    <property type="entry name" value="High mobility group box domain"/>
    <property type="match status" value="1"/>
</dbReference>
<reference evidence="4" key="1">
    <citation type="submission" date="2021-01" db="EMBL/GenBank/DDBJ databases">
        <authorList>
            <consortium name="Genoscope - CEA"/>
            <person name="William W."/>
        </authorList>
    </citation>
    <scope>NUCLEOTIDE SEQUENCE</scope>
</reference>
<feature type="domain" description="HMG box" evidence="3">
    <location>
        <begin position="71"/>
        <end position="139"/>
    </location>
</feature>
<feature type="compositionally biased region" description="Acidic residues" evidence="2">
    <location>
        <begin position="137"/>
        <end position="150"/>
    </location>
</feature>
<gene>
    <name evidence="4" type="ORF">DARMORV10_A06P34390.1</name>
</gene>
<dbReference type="GO" id="GO:0003677">
    <property type="term" value="F:DNA binding"/>
    <property type="evidence" value="ECO:0007669"/>
    <property type="project" value="UniProtKB-UniRule"/>
</dbReference>
<feature type="compositionally biased region" description="Basic residues" evidence="2">
    <location>
        <begin position="166"/>
        <end position="184"/>
    </location>
</feature>
<evidence type="ECO:0000256" key="1">
    <source>
        <dbReference type="PROSITE-ProRule" id="PRU00267"/>
    </source>
</evidence>
<protein>
    <submittedName>
        <fullName evidence="4">(rape) hypothetical protein</fullName>
    </submittedName>
</protein>
<dbReference type="PROSITE" id="PS50118">
    <property type="entry name" value="HMG_BOX_2"/>
    <property type="match status" value="1"/>
</dbReference>
<keyword evidence="1" id="KW-0539">Nucleus</keyword>
<dbReference type="GO" id="GO:0005634">
    <property type="term" value="C:nucleus"/>
    <property type="evidence" value="ECO:0007669"/>
    <property type="project" value="UniProtKB-UniRule"/>
</dbReference>
<dbReference type="SUPFAM" id="SSF47095">
    <property type="entry name" value="HMG-box"/>
    <property type="match status" value="1"/>
</dbReference>
<dbReference type="EMBL" id="HG994360">
    <property type="protein sequence ID" value="CAF2088635.1"/>
    <property type="molecule type" value="Genomic_DNA"/>
</dbReference>
<dbReference type="Proteomes" id="UP001295469">
    <property type="component" value="Chromosome A06"/>
</dbReference>
<accession>A0A816SM86</accession>
<evidence type="ECO:0000259" key="3">
    <source>
        <dbReference type="PROSITE" id="PS50118"/>
    </source>
</evidence>
<dbReference type="InterPro" id="IPR036910">
    <property type="entry name" value="HMG_box_dom_sf"/>
</dbReference>
<evidence type="ECO:0000256" key="2">
    <source>
        <dbReference type="SAM" id="MobiDB-lite"/>
    </source>
</evidence>
<dbReference type="PANTHER" id="PTHR47658">
    <property type="entry name" value="HIGH MOBILITY GROUP B PROTEIN 12-RELATED"/>
    <property type="match status" value="1"/>
</dbReference>
<organism evidence="4">
    <name type="scientific">Brassica napus</name>
    <name type="common">Rape</name>
    <dbReference type="NCBI Taxonomy" id="3708"/>
    <lineage>
        <taxon>Eukaryota</taxon>
        <taxon>Viridiplantae</taxon>
        <taxon>Streptophyta</taxon>
        <taxon>Embryophyta</taxon>
        <taxon>Tracheophyta</taxon>
        <taxon>Spermatophyta</taxon>
        <taxon>Magnoliopsida</taxon>
        <taxon>eudicotyledons</taxon>
        <taxon>Gunneridae</taxon>
        <taxon>Pentapetalae</taxon>
        <taxon>rosids</taxon>
        <taxon>malvids</taxon>
        <taxon>Brassicales</taxon>
        <taxon>Brassicaceae</taxon>
        <taxon>Brassiceae</taxon>
        <taxon>Brassica</taxon>
    </lineage>
</organism>
<evidence type="ECO:0000313" key="4">
    <source>
        <dbReference type="EMBL" id="CAF2088635.1"/>
    </source>
</evidence>
<proteinExistence type="predicted"/>
<feature type="DNA-binding region" description="HMG box" evidence="1">
    <location>
        <begin position="71"/>
        <end position="139"/>
    </location>
</feature>
<dbReference type="InterPro" id="IPR009071">
    <property type="entry name" value="HMG_box_dom"/>
</dbReference>
<dbReference type="Gramene" id="CDX88025">
    <property type="protein sequence ID" value="CDX88025"/>
    <property type="gene ID" value="GSBRNA2T00147432001"/>
</dbReference>
<dbReference type="AlphaFoldDB" id="A0A816SM86"/>
<dbReference type="Pfam" id="PF00505">
    <property type="entry name" value="HMG_box"/>
    <property type="match status" value="1"/>
</dbReference>
<feature type="region of interest" description="Disordered" evidence="2">
    <location>
        <begin position="131"/>
        <end position="184"/>
    </location>
</feature>
<dbReference type="CDD" id="cd22005">
    <property type="entry name" value="HMG-box_AtHMGB1-like"/>
    <property type="match status" value="1"/>
</dbReference>
<sequence length="184" mass="21123">MYVSNAMSVERFVNLTSDRDKKEMTNSNTLLRPKFVSAFAICEGCNEKVTVKYRRLHKCSLHAAKIGTEAKKKPPTAFYFFMNDFRETYEEKNQHVNLKDVPKLGGEMWKSFTEDEKNVYRDKAAQLMEEYNKSLESDDADDVEEDEEKEVDNKTDAPNGCQNGRGRGRGRLVRGGRGRRSAFG</sequence>